<keyword evidence="2" id="KW-1185">Reference proteome</keyword>
<comment type="caution">
    <text evidence="1">The sequence shown here is derived from an EMBL/GenBank/DDBJ whole genome shotgun (WGS) entry which is preliminary data.</text>
</comment>
<evidence type="ECO:0000313" key="1">
    <source>
        <dbReference type="EMBL" id="OWA54680.1"/>
    </source>
</evidence>
<name>A0A9X6RP35_HYPEX</name>
<dbReference type="EMBL" id="MTYJ01000441">
    <property type="protein sequence ID" value="OWA54680.1"/>
    <property type="molecule type" value="Genomic_DNA"/>
</dbReference>
<accession>A0A9X6RP35</accession>
<proteinExistence type="predicted"/>
<reference evidence="2" key="1">
    <citation type="submission" date="2017-01" db="EMBL/GenBank/DDBJ databases">
        <title>Comparative genomics of anhydrobiosis in the tardigrade Hypsibius dujardini.</title>
        <authorList>
            <person name="Yoshida Y."/>
            <person name="Koutsovoulos G."/>
            <person name="Laetsch D."/>
            <person name="Stevens L."/>
            <person name="Kumar S."/>
            <person name="Horikawa D."/>
            <person name="Ishino K."/>
            <person name="Komine S."/>
            <person name="Tomita M."/>
            <person name="Blaxter M."/>
            <person name="Arakawa K."/>
        </authorList>
    </citation>
    <scope>NUCLEOTIDE SEQUENCE [LARGE SCALE GENOMIC DNA]</scope>
    <source>
        <strain evidence="2">Z151</strain>
    </source>
</reference>
<gene>
    <name evidence="1" type="ORF">BV898_19079</name>
</gene>
<organism evidence="1 2">
    <name type="scientific">Hypsibius exemplaris</name>
    <name type="common">Freshwater tardigrade</name>
    <dbReference type="NCBI Taxonomy" id="2072580"/>
    <lineage>
        <taxon>Eukaryota</taxon>
        <taxon>Metazoa</taxon>
        <taxon>Ecdysozoa</taxon>
        <taxon>Tardigrada</taxon>
        <taxon>Eutardigrada</taxon>
        <taxon>Parachela</taxon>
        <taxon>Hypsibioidea</taxon>
        <taxon>Hypsibiidae</taxon>
        <taxon>Hypsibius</taxon>
    </lineage>
</organism>
<sequence length="77" mass="8342">MPIKQSLAQTTVAWLISPLEYADINASLLASSATSDLILHGVCKLAAVVKFWIPELDRQGSVVSRSTELHHLADNKA</sequence>
<dbReference type="AlphaFoldDB" id="A0A9X6RP35"/>
<protein>
    <submittedName>
        <fullName evidence="1">Uncharacterized protein</fullName>
    </submittedName>
</protein>
<dbReference type="Proteomes" id="UP000192578">
    <property type="component" value="Unassembled WGS sequence"/>
</dbReference>
<evidence type="ECO:0000313" key="2">
    <source>
        <dbReference type="Proteomes" id="UP000192578"/>
    </source>
</evidence>